<dbReference type="PROSITE" id="PS00102">
    <property type="entry name" value="PHOSPHORYLASE"/>
    <property type="match status" value="1"/>
</dbReference>
<evidence type="ECO:0000256" key="6">
    <source>
        <dbReference type="ARBA" id="ARBA00022679"/>
    </source>
</evidence>
<dbReference type="Proteomes" id="UP000823388">
    <property type="component" value="Chromosome 5N"/>
</dbReference>
<dbReference type="GO" id="GO:0005980">
    <property type="term" value="P:glycogen catabolic process"/>
    <property type="evidence" value="ECO:0007669"/>
    <property type="project" value="TreeGrafter"/>
</dbReference>
<dbReference type="InterPro" id="IPR011833">
    <property type="entry name" value="Glycg_phsphrylas"/>
</dbReference>
<evidence type="ECO:0000256" key="9">
    <source>
        <dbReference type="PIRSR" id="PIRSR000460-1"/>
    </source>
</evidence>
<dbReference type="EC" id="2.4.1.1" evidence="10"/>
<sequence length="778" mass="87352">MPGSNSAAAEKVKPAASPAADKPAEIAGNISYHAQYSPHFSPLAFGPEEAVKKFGYELEALVGQEKDAALGNGGLGRLASCFLDSMATLNLPAWGYGLRYRYGLFKQVITKEGQEEMAEDWLDKFSPWEIPRHDVVFPVRFFGHVEILPDGSRKWVGGEVLKALAYDVPIPGYKTKNAISLRLWEAKATAEDFNLFQFNDGQYESSAQLHARAEQICAVLYPGDATEEGKLLRLKQQFFLCSASLQDMIARFKERKADRVSGKWSEFPSKVAVQLNDTHPTLAIPELMRLLMDEEGLGWDEAWDITYRTVSYTNHTVLPEALEKWSQIVMRKLLPRHMEIIEEIDKRFREMVISKHKEMEGKIDSMKVLDGSNPQKPVVRMANLCVVSSHSVNGVAELHSNILKQELFADYVSIWPNKFQNKTNGITPRRWLKFCNPELSEIITKWLKTDQWTSDLDLLTGLRKFADDEKLHAEWAAAKLACKKRLAKHVLDATGVTIDPNSLFDIQIKRIHEYKRQLLNILGAVYRYKKLKEMSAEEKQKVTPRTVMIGGKAFATYTNAKRIVKLVNDVGAVVNNDPEVNKCLKVVFIPNYNVSVAEVLIPGSELSQHISTAGMEASGTSNMKFSLNGCVIIGTLDGANVEIREEVGEDNFFLFGAKADQVAGLRKDRENGLFKPDPRFEEAKQLIRSGAFGSYNYEPLLDSLEGNSGFGRGDYFLVGYDFPGYIDAQDRVDAAYKDKKKWIKMSILNTAGSGKFSSDRTIAQYAKEIWDIKPSPVA</sequence>
<dbReference type="CDD" id="cd04300">
    <property type="entry name" value="GT35_Glycogen_Phosphorylase"/>
    <property type="match status" value="1"/>
</dbReference>
<dbReference type="PIRSF" id="PIRSF000460">
    <property type="entry name" value="Pprylas_GlgP"/>
    <property type="match status" value="1"/>
</dbReference>
<feature type="region of interest" description="Disordered" evidence="11">
    <location>
        <begin position="1"/>
        <end position="21"/>
    </location>
</feature>
<dbReference type="PANTHER" id="PTHR11468">
    <property type="entry name" value="GLYCOGEN PHOSPHORYLASE"/>
    <property type="match status" value="1"/>
</dbReference>
<feature type="modified residue" description="N6-(pyridoxal phosphate)lysine" evidence="9">
    <location>
        <position position="624"/>
    </location>
</feature>
<comment type="caution">
    <text evidence="12">The sequence shown here is derived from an EMBL/GenBank/DDBJ whole genome shotgun (WGS) entry which is preliminary data.</text>
</comment>
<evidence type="ECO:0000313" key="13">
    <source>
        <dbReference type="Proteomes" id="UP000823388"/>
    </source>
</evidence>
<evidence type="ECO:0000256" key="4">
    <source>
        <dbReference type="ARBA" id="ARBA00022533"/>
    </source>
</evidence>
<keyword evidence="6 10" id="KW-0808">Transferase</keyword>
<evidence type="ECO:0000256" key="1">
    <source>
        <dbReference type="ARBA" id="ARBA00001275"/>
    </source>
</evidence>
<gene>
    <name evidence="12" type="ORF">PVAP13_5NG629585</name>
</gene>
<dbReference type="InterPro" id="IPR035090">
    <property type="entry name" value="Pyridoxal_P_attach_site"/>
</dbReference>
<keyword evidence="7 9" id="KW-0663">Pyridoxal phosphate</keyword>
<dbReference type="Pfam" id="PF00343">
    <property type="entry name" value="Phosphorylase"/>
    <property type="match status" value="1"/>
</dbReference>
<evidence type="ECO:0000256" key="11">
    <source>
        <dbReference type="SAM" id="MobiDB-lite"/>
    </source>
</evidence>
<keyword evidence="4" id="KW-0021">Allosteric enzyme</keyword>
<evidence type="ECO:0000256" key="2">
    <source>
        <dbReference type="ARBA" id="ARBA00001933"/>
    </source>
</evidence>
<evidence type="ECO:0000256" key="5">
    <source>
        <dbReference type="ARBA" id="ARBA00022676"/>
    </source>
</evidence>
<keyword evidence="13" id="KW-1185">Reference proteome</keyword>
<evidence type="ECO:0000256" key="3">
    <source>
        <dbReference type="ARBA" id="ARBA00006047"/>
    </source>
</evidence>
<accession>A0A8T0S7B7</accession>
<proteinExistence type="inferred from homology"/>
<evidence type="ECO:0000256" key="7">
    <source>
        <dbReference type="ARBA" id="ARBA00022898"/>
    </source>
</evidence>
<comment type="cofactor">
    <cofactor evidence="2 10">
        <name>pyridoxal 5'-phosphate</name>
        <dbReference type="ChEBI" id="CHEBI:597326"/>
    </cofactor>
</comment>
<reference evidence="12" key="1">
    <citation type="submission" date="2020-05" db="EMBL/GenBank/DDBJ databases">
        <title>WGS assembly of Panicum virgatum.</title>
        <authorList>
            <person name="Lovell J.T."/>
            <person name="Jenkins J."/>
            <person name="Shu S."/>
            <person name="Juenger T.E."/>
            <person name="Schmutz J."/>
        </authorList>
    </citation>
    <scope>NUCLEOTIDE SEQUENCE</scope>
    <source>
        <strain evidence="12">AP13</strain>
    </source>
</reference>
<comment type="catalytic activity">
    <reaction evidence="1 10">
        <text>[(1-&gt;4)-alpha-D-glucosyl](n) + phosphate = [(1-&gt;4)-alpha-D-glucosyl](n-1) + alpha-D-glucose 1-phosphate</text>
        <dbReference type="Rhea" id="RHEA:41732"/>
        <dbReference type="Rhea" id="RHEA-COMP:9584"/>
        <dbReference type="Rhea" id="RHEA-COMP:9586"/>
        <dbReference type="ChEBI" id="CHEBI:15444"/>
        <dbReference type="ChEBI" id="CHEBI:43474"/>
        <dbReference type="ChEBI" id="CHEBI:58601"/>
        <dbReference type="EC" id="2.4.1.1"/>
    </reaction>
</comment>
<dbReference type="FunFam" id="3.40.50.2000:FF:000003">
    <property type="entry name" value="Alpha-1,4 glucan phosphorylase"/>
    <property type="match status" value="1"/>
</dbReference>
<dbReference type="Gene3D" id="3.40.50.2000">
    <property type="entry name" value="Glycogen Phosphorylase B"/>
    <property type="match status" value="2"/>
</dbReference>
<name>A0A8T0S7B7_PANVG</name>
<evidence type="ECO:0000256" key="8">
    <source>
        <dbReference type="ARBA" id="ARBA00023277"/>
    </source>
</evidence>
<keyword evidence="8 10" id="KW-0119">Carbohydrate metabolism</keyword>
<dbReference type="EMBL" id="CM029046">
    <property type="protein sequence ID" value="KAG2592998.1"/>
    <property type="molecule type" value="Genomic_DNA"/>
</dbReference>
<dbReference type="InterPro" id="IPR000811">
    <property type="entry name" value="Glyco_trans_35"/>
</dbReference>
<dbReference type="GO" id="GO:0030170">
    <property type="term" value="F:pyridoxal phosphate binding"/>
    <property type="evidence" value="ECO:0007669"/>
    <property type="project" value="InterPro"/>
</dbReference>
<dbReference type="NCBIfam" id="TIGR02093">
    <property type="entry name" value="P_ylase"/>
    <property type="match status" value="1"/>
</dbReference>
<evidence type="ECO:0000256" key="10">
    <source>
        <dbReference type="RuleBase" id="RU000587"/>
    </source>
</evidence>
<comment type="function">
    <text evidence="10">Allosteric enzyme that catalyzes the rate-limiting step in glycogen catabolism, the phosphorolytic cleavage of glycogen to produce glucose-1-phosphate, and plays a central role in maintaining cellular and organismal glucose homeostasis.</text>
</comment>
<protein>
    <recommendedName>
        <fullName evidence="10">Alpha-1,4 glucan phosphorylase</fullName>
        <ecNumber evidence="10">2.4.1.1</ecNumber>
    </recommendedName>
</protein>
<dbReference type="FunFam" id="3.40.50.2000:FF:000807">
    <property type="entry name" value="Alpha-glucan phosphorylase 2, cytosolic"/>
    <property type="match status" value="1"/>
</dbReference>
<comment type="similarity">
    <text evidence="3 10">Belongs to the glycogen phosphorylase family.</text>
</comment>
<keyword evidence="5 10" id="KW-0328">Glycosyltransferase</keyword>
<dbReference type="GO" id="GO:0005737">
    <property type="term" value="C:cytoplasm"/>
    <property type="evidence" value="ECO:0007669"/>
    <property type="project" value="TreeGrafter"/>
</dbReference>
<dbReference type="PANTHER" id="PTHR11468:SF4">
    <property type="entry name" value="ALPHA-GLUCAN PHOSPHORYLASE 2, CYTOSOLIC"/>
    <property type="match status" value="1"/>
</dbReference>
<dbReference type="SUPFAM" id="SSF53756">
    <property type="entry name" value="UDP-Glycosyltransferase/glycogen phosphorylase"/>
    <property type="match status" value="1"/>
</dbReference>
<dbReference type="AlphaFoldDB" id="A0A8T0S7B7"/>
<dbReference type="GO" id="GO:0008184">
    <property type="term" value="F:glycogen phosphorylase activity"/>
    <property type="evidence" value="ECO:0007669"/>
    <property type="project" value="InterPro"/>
</dbReference>
<organism evidence="12 13">
    <name type="scientific">Panicum virgatum</name>
    <name type="common">Blackwell switchgrass</name>
    <dbReference type="NCBI Taxonomy" id="38727"/>
    <lineage>
        <taxon>Eukaryota</taxon>
        <taxon>Viridiplantae</taxon>
        <taxon>Streptophyta</taxon>
        <taxon>Embryophyta</taxon>
        <taxon>Tracheophyta</taxon>
        <taxon>Spermatophyta</taxon>
        <taxon>Magnoliopsida</taxon>
        <taxon>Liliopsida</taxon>
        <taxon>Poales</taxon>
        <taxon>Poaceae</taxon>
        <taxon>PACMAD clade</taxon>
        <taxon>Panicoideae</taxon>
        <taxon>Panicodae</taxon>
        <taxon>Paniceae</taxon>
        <taxon>Panicinae</taxon>
        <taxon>Panicum</taxon>
        <taxon>Panicum sect. Hiantes</taxon>
    </lineage>
</organism>
<evidence type="ECO:0000313" key="12">
    <source>
        <dbReference type="EMBL" id="KAG2592998.1"/>
    </source>
</evidence>